<dbReference type="Proteomes" id="UP000198977">
    <property type="component" value="Unassembled WGS sequence"/>
</dbReference>
<accession>A0A1I1WJ86</accession>
<evidence type="ECO:0000256" key="1">
    <source>
        <dbReference type="SAM" id="MobiDB-lite"/>
    </source>
</evidence>
<dbReference type="EMBL" id="FOMW01000004">
    <property type="protein sequence ID" value="SFD95197.1"/>
    <property type="molecule type" value="Genomic_DNA"/>
</dbReference>
<name>A0A1I1WJ86_9RHOB</name>
<feature type="region of interest" description="Disordered" evidence="1">
    <location>
        <begin position="45"/>
        <end position="70"/>
    </location>
</feature>
<sequence>MTIEPDEADPKWFDWFAEQMVQASPEEEAFWERRRRLGLGVGLDENGNIAYGKDTPPDDGYAGQNFAPKG</sequence>
<evidence type="ECO:0000313" key="3">
    <source>
        <dbReference type="Proteomes" id="UP000198977"/>
    </source>
</evidence>
<organism evidence="2 3">
    <name type="scientific">Sulfitobacter brevis</name>
    <dbReference type="NCBI Taxonomy" id="74348"/>
    <lineage>
        <taxon>Bacteria</taxon>
        <taxon>Pseudomonadati</taxon>
        <taxon>Pseudomonadota</taxon>
        <taxon>Alphaproteobacteria</taxon>
        <taxon>Rhodobacterales</taxon>
        <taxon>Roseobacteraceae</taxon>
        <taxon>Sulfitobacter</taxon>
    </lineage>
</organism>
<dbReference type="AlphaFoldDB" id="A0A1I1WJ86"/>
<gene>
    <name evidence="2" type="ORF">SAMN04488523_1042</name>
</gene>
<reference evidence="2 3" key="1">
    <citation type="submission" date="2016-10" db="EMBL/GenBank/DDBJ databases">
        <authorList>
            <person name="de Groot N.N."/>
        </authorList>
    </citation>
    <scope>NUCLEOTIDE SEQUENCE [LARGE SCALE GENOMIC DNA]</scope>
    <source>
        <strain evidence="2 3">DSM 11443</strain>
    </source>
</reference>
<evidence type="ECO:0000313" key="2">
    <source>
        <dbReference type="EMBL" id="SFD95197.1"/>
    </source>
</evidence>
<dbReference type="OrthoDB" id="5422561at2"/>
<proteinExistence type="predicted"/>
<dbReference type="RefSeq" id="WP_093922950.1">
    <property type="nucleotide sequence ID" value="NZ_FOMW01000004.1"/>
</dbReference>
<protein>
    <submittedName>
        <fullName evidence="2">Uncharacterized protein</fullName>
    </submittedName>
</protein>
<keyword evidence="3" id="KW-1185">Reference proteome</keyword>